<dbReference type="EMBL" id="MU863653">
    <property type="protein sequence ID" value="KAK4099029.1"/>
    <property type="molecule type" value="Genomic_DNA"/>
</dbReference>
<evidence type="ECO:0000256" key="1">
    <source>
        <dbReference type="SAM" id="MobiDB-lite"/>
    </source>
</evidence>
<gene>
    <name evidence="2" type="ORF">N658DRAFT_203320</name>
</gene>
<feature type="region of interest" description="Disordered" evidence="1">
    <location>
        <begin position="117"/>
        <end position="148"/>
    </location>
</feature>
<feature type="compositionally biased region" description="Basic and acidic residues" evidence="1">
    <location>
        <begin position="131"/>
        <end position="148"/>
    </location>
</feature>
<organism evidence="2 3">
    <name type="scientific">Parathielavia hyrcaniae</name>
    <dbReference type="NCBI Taxonomy" id="113614"/>
    <lineage>
        <taxon>Eukaryota</taxon>
        <taxon>Fungi</taxon>
        <taxon>Dikarya</taxon>
        <taxon>Ascomycota</taxon>
        <taxon>Pezizomycotina</taxon>
        <taxon>Sordariomycetes</taxon>
        <taxon>Sordariomycetidae</taxon>
        <taxon>Sordariales</taxon>
        <taxon>Chaetomiaceae</taxon>
        <taxon>Parathielavia</taxon>
    </lineage>
</organism>
<sequence>MSSEVIVRVSIKVPDNLDLPRLYLRFERGVDEKYLRLGLPRDIQLGANLYCIRLDSVNHYGINFEEPAQAEKWYQSQERSWPGLFERYERGEDKGRKTVWIRRSFNGRHLDKLSLAMPNRGPVEGESSGVRLHEARKHDAGLDNERNKSERVPAVVVQVMSDGARMVDERYGRLVAGRKVFRPHR</sequence>
<evidence type="ECO:0000313" key="2">
    <source>
        <dbReference type="EMBL" id="KAK4099029.1"/>
    </source>
</evidence>
<protein>
    <submittedName>
        <fullName evidence="2">Uncharacterized protein</fullName>
    </submittedName>
</protein>
<dbReference type="Proteomes" id="UP001305647">
    <property type="component" value="Unassembled WGS sequence"/>
</dbReference>
<accession>A0AAN6T004</accession>
<dbReference type="AlphaFoldDB" id="A0AAN6T004"/>
<reference evidence="2" key="2">
    <citation type="submission" date="2023-05" db="EMBL/GenBank/DDBJ databases">
        <authorList>
            <consortium name="Lawrence Berkeley National Laboratory"/>
            <person name="Steindorff A."/>
            <person name="Hensen N."/>
            <person name="Bonometti L."/>
            <person name="Westerberg I."/>
            <person name="Brannstrom I.O."/>
            <person name="Guillou S."/>
            <person name="Cros-Aarteil S."/>
            <person name="Calhoun S."/>
            <person name="Haridas S."/>
            <person name="Kuo A."/>
            <person name="Mondo S."/>
            <person name="Pangilinan J."/>
            <person name="Riley R."/>
            <person name="Labutti K."/>
            <person name="Andreopoulos B."/>
            <person name="Lipzen A."/>
            <person name="Chen C."/>
            <person name="Yanf M."/>
            <person name="Daum C."/>
            <person name="Ng V."/>
            <person name="Clum A."/>
            <person name="Ohm R."/>
            <person name="Martin F."/>
            <person name="Silar P."/>
            <person name="Natvig D."/>
            <person name="Lalanne C."/>
            <person name="Gautier V."/>
            <person name="Ament-Velasquez S.L."/>
            <person name="Kruys A."/>
            <person name="Hutchinson M.I."/>
            <person name="Powell A.J."/>
            <person name="Barry K."/>
            <person name="Miller A.N."/>
            <person name="Grigoriev I.V."/>
            <person name="Debuchy R."/>
            <person name="Gladieux P."/>
            <person name="Thoren M.H."/>
            <person name="Johannesson H."/>
        </authorList>
    </citation>
    <scope>NUCLEOTIDE SEQUENCE</scope>
    <source>
        <strain evidence="2">CBS 757.83</strain>
    </source>
</reference>
<reference evidence="2" key="1">
    <citation type="journal article" date="2023" name="Mol. Phylogenet. Evol.">
        <title>Genome-scale phylogeny and comparative genomics of the fungal order Sordariales.</title>
        <authorList>
            <person name="Hensen N."/>
            <person name="Bonometti L."/>
            <person name="Westerberg I."/>
            <person name="Brannstrom I.O."/>
            <person name="Guillou S."/>
            <person name="Cros-Aarteil S."/>
            <person name="Calhoun S."/>
            <person name="Haridas S."/>
            <person name="Kuo A."/>
            <person name="Mondo S."/>
            <person name="Pangilinan J."/>
            <person name="Riley R."/>
            <person name="LaButti K."/>
            <person name="Andreopoulos B."/>
            <person name="Lipzen A."/>
            <person name="Chen C."/>
            <person name="Yan M."/>
            <person name="Daum C."/>
            <person name="Ng V."/>
            <person name="Clum A."/>
            <person name="Steindorff A."/>
            <person name="Ohm R.A."/>
            <person name="Martin F."/>
            <person name="Silar P."/>
            <person name="Natvig D.O."/>
            <person name="Lalanne C."/>
            <person name="Gautier V."/>
            <person name="Ament-Velasquez S.L."/>
            <person name="Kruys A."/>
            <person name="Hutchinson M.I."/>
            <person name="Powell A.J."/>
            <person name="Barry K."/>
            <person name="Miller A.N."/>
            <person name="Grigoriev I.V."/>
            <person name="Debuchy R."/>
            <person name="Gladieux P."/>
            <person name="Hiltunen Thoren M."/>
            <person name="Johannesson H."/>
        </authorList>
    </citation>
    <scope>NUCLEOTIDE SEQUENCE</scope>
    <source>
        <strain evidence="2">CBS 757.83</strain>
    </source>
</reference>
<comment type="caution">
    <text evidence="2">The sequence shown here is derived from an EMBL/GenBank/DDBJ whole genome shotgun (WGS) entry which is preliminary data.</text>
</comment>
<keyword evidence="3" id="KW-1185">Reference proteome</keyword>
<name>A0AAN6T004_9PEZI</name>
<evidence type="ECO:0000313" key="3">
    <source>
        <dbReference type="Proteomes" id="UP001305647"/>
    </source>
</evidence>
<proteinExistence type="predicted"/>